<reference evidence="3" key="1">
    <citation type="journal article" date="2023" name="Insect Mol. Biol.">
        <title>Genome sequencing provides insights into the evolution of gene families encoding plant cell wall-degrading enzymes in longhorned beetles.</title>
        <authorList>
            <person name="Shin N.R."/>
            <person name="Okamura Y."/>
            <person name="Kirsch R."/>
            <person name="Pauchet Y."/>
        </authorList>
    </citation>
    <scope>NUCLEOTIDE SEQUENCE</scope>
    <source>
        <strain evidence="3">RBIC_L_NR</strain>
    </source>
</reference>
<dbReference type="AlphaFoldDB" id="A0AAV8WVR0"/>
<organism evidence="3 4">
    <name type="scientific">Rhamnusium bicolor</name>
    <dbReference type="NCBI Taxonomy" id="1586634"/>
    <lineage>
        <taxon>Eukaryota</taxon>
        <taxon>Metazoa</taxon>
        <taxon>Ecdysozoa</taxon>
        <taxon>Arthropoda</taxon>
        <taxon>Hexapoda</taxon>
        <taxon>Insecta</taxon>
        <taxon>Pterygota</taxon>
        <taxon>Neoptera</taxon>
        <taxon>Endopterygota</taxon>
        <taxon>Coleoptera</taxon>
        <taxon>Polyphaga</taxon>
        <taxon>Cucujiformia</taxon>
        <taxon>Chrysomeloidea</taxon>
        <taxon>Cerambycidae</taxon>
        <taxon>Lepturinae</taxon>
        <taxon>Rhagiini</taxon>
        <taxon>Rhamnusium</taxon>
    </lineage>
</organism>
<dbReference type="EMBL" id="JANEYF010004659">
    <property type="protein sequence ID" value="KAJ8930468.1"/>
    <property type="molecule type" value="Genomic_DNA"/>
</dbReference>
<evidence type="ECO:0000313" key="3">
    <source>
        <dbReference type="EMBL" id="KAJ8930468.1"/>
    </source>
</evidence>
<keyword evidence="2" id="KW-0732">Signal</keyword>
<evidence type="ECO:0000256" key="2">
    <source>
        <dbReference type="SAM" id="SignalP"/>
    </source>
</evidence>
<feature type="signal peptide" evidence="2">
    <location>
        <begin position="1"/>
        <end position="20"/>
    </location>
</feature>
<evidence type="ECO:0000313" key="4">
    <source>
        <dbReference type="Proteomes" id="UP001162156"/>
    </source>
</evidence>
<name>A0AAV8WVR0_9CUCU</name>
<comment type="caution">
    <text evidence="3">The sequence shown here is derived from an EMBL/GenBank/DDBJ whole genome shotgun (WGS) entry which is preliminary data.</text>
</comment>
<evidence type="ECO:0000256" key="1">
    <source>
        <dbReference type="SAM" id="MobiDB-lite"/>
    </source>
</evidence>
<sequence length="175" mass="19458">MCNFNLPVFVILVVISSVMAAPKPISFDEFGRKIYDFGQKALPAVRGVCNIVNPYQGYPQNSGYLPNSGYPHVQGYHPQFPNYYPQYPQNIGPVSPRFPASPNFPSTKDGAPSVGASEQDDLNNNLFSTNNLQNTPPEIQDVLKNFNKLPRLDTPTVNAAENNKILEWPAENNMK</sequence>
<protein>
    <submittedName>
        <fullName evidence="3">Uncharacterized protein</fullName>
    </submittedName>
</protein>
<proteinExistence type="predicted"/>
<feature type="region of interest" description="Disordered" evidence="1">
    <location>
        <begin position="100"/>
        <end position="120"/>
    </location>
</feature>
<dbReference type="Proteomes" id="UP001162156">
    <property type="component" value="Unassembled WGS sequence"/>
</dbReference>
<gene>
    <name evidence="3" type="ORF">NQ314_016727</name>
</gene>
<keyword evidence="4" id="KW-1185">Reference proteome</keyword>
<feature type="chain" id="PRO_5043642266" evidence="2">
    <location>
        <begin position="21"/>
        <end position="175"/>
    </location>
</feature>
<accession>A0AAV8WVR0</accession>